<accession>W6RTI4</accession>
<evidence type="ECO:0000313" key="2">
    <source>
        <dbReference type="EMBL" id="CDM67901.1"/>
    </source>
</evidence>
<dbReference type="HOGENOM" id="CLU_1127535_0_0_9"/>
<dbReference type="RefSeq" id="WP_044036551.1">
    <property type="nucleotide sequence ID" value="NZ_HG917868.1"/>
</dbReference>
<evidence type="ECO:0000313" key="3">
    <source>
        <dbReference type="Proteomes" id="UP000019426"/>
    </source>
</evidence>
<dbReference type="eggNOG" id="COG3359">
    <property type="taxonomic scope" value="Bacteria"/>
</dbReference>
<organism evidence="2 3">
    <name type="scientific">Clostridium bornimense</name>
    <dbReference type="NCBI Taxonomy" id="1216932"/>
    <lineage>
        <taxon>Bacteria</taxon>
        <taxon>Bacillati</taxon>
        <taxon>Bacillota</taxon>
        <taxon>Clostridia</taxon>
        <taxon>Eubacteriales</taxon>
        <taxon>Clostridiaceae</taxon>
        <taxon>Clostridium</taxon>
    </lineage>
</organism>
<dbReference type="Proteomes" id="UP000019426">
    <property type="component" value="Chromosome M2/40_rep1"/>
</dbReference>
<dbReference type="SUPFAM" id="SSF53098">
    <property type="entry name" value="Ribonuclease H-like"/>
    <property type="match status" value="1"/>
</dbReference>
<name>W6RTI4_9CLOT</name>
<dbReference type="KEGG" id="clt:CM240_0736"/>
<dbReference type="OrthoDB" id="1930305at2"/>
<reference evidence="2 3" key="1">
    <citation type="submission" date="2013-11" db="EMBL/GenBank/DDBJ databases">
        <title>Complete genome sequence of Clostridum sp. M2/40.</title>
        <authorList>
            <person name="Wibberg D."/>
            <person name="Puehler A."/>
            <person name="Schlueter A."/>
        </authorList>
    </citation>
    <scope>NUCLEOTIDE SEQUENCE [LARGE SCALE GENOMIC DNA]</scope>
    <source>
        <strain evidence="3">M2/40</strain>
    </source>
</reference>
<proteinExistence type="predicted"/>
<dbReference type="AlphaFoldDB" id="W6RTI4"/>
<sequence>MLIRETVIPIDEINEELLLEVNGEKKLYKKSIYLDLEHYVYKVPICVGVFGIGYLDEENNEFRVVQYMLENRQDVRVVLHKGKELLEKLKKEFGKKYITTFSGNNDFTVIRYLFKKYKIDMDVNKEFASIDIQEEYKKAKNEIIGLKNLEKIFNIDRDSEVISGNTLAKTIGKMFHDEEYCYRIPKEKIDKILIYNEKDVYNLFLINTLWNKFIDK</sequence>
<dbReference type="InterPro" id="IPR012337">
    <property type="entry name" value="RNaseH-like_sf"/>
</dbReference>
<gene>
    <name evidence="2" type="ORF">CM240_0736</name>
</gene>
<dbReference type="STRING" id="1216932.CM240_0736"/>
<dbReference type="EMBL" id="HG917868">
    <property type="protein sequence ID" value="CDM67901.1"/>
    <property type="molecule type" value="Genomic_DNA"/>
</dbReference>
<dbReference type="Pfam" id="PF13482">
    <property type="entry name" value="RNase_H_2"/>
    <property type="match status" value="1"/>
</dbReference>
<keyword evidence="3" id="KW-1185">Reference proteome</keyword>
<protein>
    <recommendedName>
        <fullName evidence="1">YprB ribonuclease H-like domain-containing protein</fullName>
    </recommendedName>
</protein>
<dbReference type="PATRIC" id="fig|1216932.3.peg.722"/>
<feature type="domain" description="YprB ribonuclease H-like" evidence="1">
    <location>
        <begin position="32"/>
        <end position="210"/>
    </location>
</feature>
<dbReference type="InterPro" id="IPR038720">
    <property type="entry name" value="YprB_RNase_H-like_dom"/>
</dbReference>
<evidence type="ECO:0000259" key="1">
    <source>
        <dbReference type="Pfam" id="PF13482"/>
    </source>
</evidence>